<evidence type="ECO:0000256" key="1">
    <source>
        <dbReference type="SAM" id="MobiDB-lite"/>
    </source>
</evidence>
<dbReference type="InterPro" id="IPR053218">
    <property type="entry name" value="Pathogen-related_defense"/>
</dbReference>
<proteinExistence type="predicted"/>
<reference evidence="2" key="1">
    <citation type="submission" date="2020-06" db="EMBL/GenBank/DDBJ databases">
        <authorList>
            <person name="Li T."/>
            <person name="Hu X."/>
            <person name="Zhang T."/>
            <person name="Song X."/>
            <person name="Zhang H."/>
            <person name="Dai N."/>
            <person name="Sheng W."/>
            <person name="Hou X."/>
            <person name="Wei L."/>
        </authorList>
    </citation>
    <scope>NUCLEOTIDE SEQUENCE</scope>
    <source>
        <strain evidence="2">G02</strain>
        <tissue evidence="2">Leaf</tissue>
    </source>
</reference>
<reference evidence="2" key="2">
    <citation type="journal article" date="2024" name="Plant">
        <title>Genomic evolution and insights into agronomic trait innovations of Sesamum species.</title>
        <authorList>
            <person name="Miao H."/>
            <person name="Wang L."/>
            <person name="Qu L."/>
            <person name="Liu H."/>
            <person name="Sun Y."/>
            <person name="Le M."/>
            <person name="Wang Q."/>
            <person name="Wei S."/>
            <person name="Zheng Y."/>
            <person name="Lin W."/>
            <person name="Duan Y."/>
            <person name="Cao H."/>
            <person name="Xiong S."/>
            <person name="Wang X."/>
            <person name="Wei L."/>
            <person name="Li C."/>
            <person name="Ma Q."/>
            <person name="Ju M."/>
            <person name="Zhao R."/>
            <person name="Li G."/>
            <person name="Mu C."/>
            <person name="Tian Q."/>
            <person name="Mei H."/>
            <person name="Zhang T."/>
            <person name="Gao T."/>
            <person name="Zhang H."/>
        </authorList>
    </citation>
    <scope>NUCLEOTIDE SEQUENCE</scope>
    <source>
        <strain evidence="2">G02</strain>
    </source>
</reference>
<dbReference type="AlphaFoldDB" id="A0AAW2T767"/>
<dbReference type="SUPFAM" id="SSF54427">
    <property type="entry name" value="NTF2-like"/>
    <property type="match status" value="1"/>
</dbReference>
<dbReference type="EMBL" id="JACGWJ010000009">
    <property type="protein sequence ID" value="KAL0399481.1"/>
    <property type="molecule type" value="Genomic_DNA"/>
</dbReference>
<organism evidence="2">
    <name type="scientific">Sesamum radiatum</name>
    <name type="common">Black benniseed</name>
    <dbReference type="NCBI Taxonomy" id="300843"/>
    <lineage>
        <taxon>Eukaryota</taxon>
        <taxon>Viridiplantae</taxon>
        <taxon>Streptophyta</taxon>
        <taxon>Embryophyta</taxon>
        <taxon>Tracheophyta</taxon>
        <taxon>Spermatophyta</taxon>
        <taxon>Magnoliopsida</taxon>
        <taxon>eudicotyledons</taxon>
        <taxon>Gunneridae</taxon>
        <taxon>Pentapetalae</taxon>
        <taxon>asterids</taxon>
        <taxon>lamiids</taxon>
        <taxon>Lamiales</taxon>
        <taxon>Pedaliaceae</taxon>
        <taxon>Sesamum</taxon>
    </lineage>
</organism>
<dbReference type="PANTHER" id="PTHR31723:SF4">
    <property type="entry name" value="PATHOGENESIS-RELATED FAMILY PROTEIN"/>
    <property type="match status" value="1"/>
</dbReference>
<accession>A0AAW2T767</accession>
<dbReference type="InterPro" id="IPR032710">
    <property type="entry name" value="NTF2-like_dom_sf"/>
</dbReference>
<evidence type="ECO:0000313" key="2">
    <source>
        <dbReference type="EMBL" id="KAL0399481.1"/>
    </source>
</evidence>
<comment type="caution">
    <text evidence="2">The sequence shown here is derived from an EMBL/GenBank/DDBJ whole genome shotgun (WGS) entry which is preliminary data.</text>
</comment>
<protein>
    <submittedName>
        <fullName evidence="2">Pathogen-related protein</fullName>
    </submittedName>
</protein>
<dbReference type="Gene3D" id="3.10.450.50">
    <property type="match status" value="1"/>
</dbReference>
<sequence>MATEKEGGVEIAADKYRSFLHDEAHNTEWRHGGPPIFDTVNLLFEQGRTKACPLLHNHLDLHTVFLCSVYIYIYVAYEWAKGSLEEVVQNAIKSWEMELSHKTRIQDFRTINPDKFKLIVNGREGLSAEETLRLGSYNALLKSSMPEEFKYYKVEEESFESSHDAFREALPRGFAWEVLAVHSGPPVIVFKFRHWGYFEGPFKGHAPTGEMVQFYGVGILKVDELMRAEEVEIYYDPAELFGPLLKAPLISGPNTEQQQQGTAASTSPQKCPFQN</sequence>
<name>A0AAW2T767_SESRA</name>
<gene>
    <name evidence="2" type="ORF">Sradi_2291400</name>
</gene>
<feature type="region of interest" description="Disordered" evidence="1">
    <location>
        <begin position="251"/>
        <end position="275"/>
    </location>
</feature>
<feature type="compositionally biased region" description="Polar residues" evidence="1">
    <location>
        <begin position="252"/>
        <end position="275"/>
    </location>
</feature>
<dbReference type="PANTHER" id="PTHR31723">
    <property type="entry name" value="PATHOGENESIS-RELATED FAMILY PROTEIN"/>
    <property type="match status" value="1"/>
</dbReference>